<comment type="caution">
    <text evidence="10">The sequence shown here is derived from an EMBL/GenBank/DDBJ whole genome shotgun (WGS) entry which is preliminary data.</text>
</comment>
<evidence type="ECO:0000256" key="3">
    <source>
        <dbReference type="ARBA" id="ARBA00022443"/>
    </source>
</evidence>
<dbReference type="InterPro" id="IPR019734">
    <property type="entry name" value="TPR_rpt"/>
</dbReference>
<proteinExistence type="inferred from homology"/>
<dbReference type="SMART" id="SM00028">
    <property type="entry name" value="TPR"/>
    <property type="match status" value="3"/>
</dbReference>
<evidence type="ECO:0000256" key="2">
    <source>
        <dbReference type="ARBA" id="ARBA00008051"/>
    </source>
</evidence>
<dbReference type="PANTHER" id="PTHR15175:SF0">
    <property type="entry name" value="SH3 DOMAIN-CONTAINING PROTEIN C23A1.17"/>
    <property type="match status" value="1"/>
</dbReference>
<evidence type="ECO:0000256" key="8">
    <source>
        <dbReference type="SAM" id="MobiDB-lite"/>
    </source>
</evidence>
<evidence type="ECO:0000256" key="7">
    <source>
        <dbReference type="PROSITE-ProRule" id="PRU00339"/>
    </source>
</evidence>
<dbReference type="AlphaFoldDB" id="A0A2Z6RAW4"/>
<dbReference type="InterPro" id="IPR051864">
    <property type="entry name" value="NCF2_NOXA1"/>
</dbReference>
<feature type="compositionally biased region" description="Polar residues" evidence="8">
    <location>
        <begin position="408"/>
        <end position="418"/>
    </location>
</feature>
<feature type="compositionally biased region" description="Low complexity" evidence="8">
    <location>
        <begin position="438"/>
        <end position="462"/>
    </location>
</feature>
<name>A0A2Z6RAW4_9GLOM</name>
<dbReference type="OrthoDB" id="9450131at2759"/>
<feature type="compositionally biased region" description="Polar residues" evidence="8">
    <location>
        <begin position="226"/>
        <end position="235"/>
    </location>
</feature>
<dbReference type="EMBL" id="BLAL01000066">
    <property type="protein sequence ID" value="GES83041.1"/>
    <property type="molecule type" value="Genomic_DNA"/>
</dbReference>
<dbReference type="Proteomes" id="UP000615446">
    <property type="component" value="Unassembled WGS sequence"/>
</dbReference>
<dbReference type="SUPFAM" id="SSF48452">
    <property type="entry name" value="TPR-like"/>
    <property type="match status" value="1"/>
</dbReference>
<dbReference type="EMBL" id="BEXD01001435">
    <property type="protein sequence ID" value="GBB94091.1"/>
    <property type="molecule type" value="Genomic_DNA"/>
</dbReference>
<comment type="subcellular location">
    <subcellularLocation>
        <location evidence="1">Cytoplasm</location>
    </subcellularLocation>
</comment>
<dbReference type="SUPFAM" id="SSF54277">
    <property type="entry name" value="CAD &amp; PB1 domains"/>
    <property type="match status" value="1"/>
</dbReference>
<evidence type="ECO:0000256" key="5">
    <source>
        <dbReference type="ARBA" id="ARBA00022737"/>
    </source>
</evidence>
<evidence type="ECO:0000313" key="10">
    <source>
        <dbReference type="EMBL" id="GBB94091.1"/>
    </source>
</evidence>
<dbReference type="FunFam" id="1.25.40.10:FF:000017">
    <property type="entry name" value="NADPH oxidase regulator NoxR"/>
    <property type="match status" value="1"/>
</dbReference>
<keyword evidence="3" id="KW-0728">SH3 domain</keyword>
<evidence type="ECO:0000313" key="11">
    <source>
        <dbReference type="EMBL" id="GES83041.1"/>
    </source>
</evidence>
<feature type="compositionally biased region" description="Low complexity" evidence="8">
    <location>
        <begin position="419"/>
        <end position="430"/>
    </location>
</feature>
<comment type="similarity">
    <text evidence="2">Belongs to the NCF2/NOXA1 family.</text>
</comment>
<dbReference type="PROSITE" id="PS50005">
    <property type="entry name" value="TPR"/>
    <property type="match status" value="1"/>
</dbReference>
<dbReference type="STRING" id="94130.A0A2Z6RAW4"/>
<dbReference type="Proteomes" id="UP000247702">
    <property type="component" value="Unassembled WGS sequence"/>
</dbReference>
<dbReference type="Pfam" id="PF00564">
    <property type="entry name" value="PB1"/>
    <property type="match status" value="1"/>
</dbReference>
<evidence type="ECO:0000313" key="12">
    <source>
        <dbReference type="Proteomes" id="UP000247702"/>
    </source>
</evidence>
<reference evidence="11" key="2">
    <citation type="submission" date="2019-10" db="EMBL/GenBank/DDBJ databases">
        <title>Conservation and host-specific expression of non-tandemly repeated heterogenous ribosome RNA gene in arbuscular mycorrhizal fungi.</title>
        <authorList>
            <person name="Maeda T."/>
            <person name="Kobayashi Y."/>
            <person name="Nakagawa T."/>
            <person name="Ezawa T."/>
            <person name="Yamaguchi K."/>
            <person name="Bino T."/>
            <person name="Nishimoto Y."/>
            <person name="Shigenobu S."/>
            <person name="Kawaguchi M."/>
        </authorList>
    </citation>
    <scope>NUCLEOTIDE SEQUENCE</scope>
    <source>
        <strain evidence="11">HR1</strain>
    </source>
</reference>
<protein>
    <submittedName>
        <fullName evidence="11">NADPH oxidase regulator NoxR</fullName>
    </submittedName>
</protein>
<feature type="compositionally biased region" description="Polar residues" evidence="8">
    <location>
        <begin position="381"/>
        <end position="400"/>
    </location>
</feature>
<evidence type="ECO:0000256" key="1">
    <source>
        <dbReference type="ARBA" id="ARBA00004496"/>
    </source>
</evidence>
<dbReference type="PROSITE" id="PS51745">
    <property type="entry name" value="PB1"/>
    <property type="match status" value="1"/>
</dbReference>
<dbReference type="InterPro" id="IPR000270">
    <property type="entry name" value="PB1_dom"/>
</dbReference>
<keyword evidence="4" id="KW-0963">Cytoplasm</keyword>
<dbReference type="SMART" id="SM00666">
    <property type="entry name" value="PB1"/>
    <property type="match status" value="1"/>
</dbReference>
<dbReference type="GO" id="GO:0005737">
    <property type="term" value="C:cytoplasm"/>
    <property type="evidence" value="ECO:0007669"/>
    <property type="project" value="UniProtKB-SubCell"/>
</dbReference>
<dbReference type="Gene3D" id="3.10.20.90">
    <property type="entry name" value="Phosphatidylinositol 3-kinase Catalytic Subunit, Chain A, domain 1"/>
    <property type="match status" value="1"/>
</dbReference>
<keyword evidence="6 7" id="KW-0802">TPR repeat</keyword>
<sequence length="615" mass="68705">MALKYELEQWGAAVEAYDVEDFDKALEIFETIADSAKFHFNMGLIYATLGEHEEACRQYKKAVKLDQFFAVAYFQKGVSHFLLGEFEKALGNFNDSLLYLRKNMLIDYEQLGLKFRLYSCEILFNRGLCYLYLGKTEQGMGDFSSSQKEKQTEEHDVIDEAIAVQGQGFTVFSIPVGVIYRPPEGKLKNVKTKDYLGKAKLVAAVDPSDAFTGFSGAQQQKKQQQNTTTPITKANTEGAVVQIEGSQSRPESPEPSRPRSLSTNAREPPFPTKAVRNPSVKRLPPQIEGSPTLPYSDENKSSNGFIPGRRSPAFEDNGRSSINPPGRMNSLRTPNRGPPLKDGPMRSNSLRDPPNRSNSLRNGPPRMNSLRGRGNTRPVPQRSNTQGRAQFLQQQMSKMSVSDEDQSYNDYFQNVDQYSNNNPISPPLSNEDYNQVNRSPGAPLSPSRSPSLRGRGASSPGRIGFKPSPLSSQGGLITPPIVDISEENYSSVIFGEDGYGYGDEDEPKFEMLPAPKHMSTQSSFSGPLRKPTKIKIKCYHKDTRVVLVSINIRYPDLIKRIQEKFSIDASLQLKYKDEDGTMVTMIDQDDLEMAISMVPDSASDTGRMEMWIEVE</sequence>
<evidence type="ECO:0000259" key="9">
    <source>
        <dbReference type="PROSITE" id="PS51745"/>
    </source>
</evidence>
<evidence type="ECO:0000256" key="6">
    <source>
        <dbReference type="ARBA" id="ARBA00022803"/>
    </source>
</evidence>
<dbReference type="InterPro" id="IPR053793">
    <property type="entry name" value="PB1-like"/>
</dbReference>
<feature type="domain" description="PB1" evidence="9">
    <location>
        <begin position="533"/>
        <end position="615"/>
    </location>
</feature>
<dbReference type="Gene3D" id="1.25.40.10">
    <property type="entry name" value="Tetratricopeptide repeat domain"/>
    <property type="match status" value="1"/>
</dbReference>
<keyword evidence="5" id="KW-0677">Repeat</keyword>
<feature type="region of interest" description="Disordered" evidence="8">
    <location>
        <begin position="214"/>
        <end position="479"/>
    </location>
</feature>
<feature type="compositionally biased region" description="Polar residues" evidence="8">
    <location>
        <begin position="346"/>
        <end position="361"/>
    </location>
</feature>
<dbReference type="PANTHER" id="PTHR15175">
    <property type="entry name" value="NEUTROPHIL CYTOSOLIC FACTOR 2, NEUTROPHIL NADPH OXIDASE FACTOR 2"/>
    <property type="match status" value="1"/>
</dbReference>
<reference evidence="10 12" key="1">
    <citation type="submission" date="2017-11" db="EMBL/GenBank/DDBJ databases">
        <title>The genome of Rhizophagus clarus HR1 reveals common genetic basis of auxotrophy among arbuscular mycorrhizal fungi.</title>
        <authorList>
            <person name="Kobayashi Y."/>
        </authorList>
    </citation>
    <scope>NUCLEOTIDE SEQUENCE [LARGE SCALE GENOMIC DNA]</scope>
    <source>
        <strain evidence="10 12">HR1</strain>
    </source>
</reference>
<organism evidence="10 12">
    <name type="scientific">Rhizophagus clarus</name>
    <dbReference type="NCBI Taxonomy" id="94130"/>
    <lineage>
        <taxon>Eukaryota</taxon>
        <taxon>Fungi</taxon>
        <taxon>Fungi incertae sedis</taxon>
        <taxon>Mucoromycota</taxon>
        <taxon>Glomeromycotina</taxon>
        <taxon>Glomeromycetes</taxon>
        <taxon>Glomerales</taxon>
        <taxon>Glomeraceae</taxon>
        <taxon>Rhizophagus</taxon>
    </lineage>
</organism>
<dbReference type="PROSITE" id="PS50293">
    <property type="entry name" value="TPR_REGION"/>
    <property type="match status" value="1"/>
</dbReference>
<dbReference type="Pfam" id="PF13414">
    <property type="entry name" value="TPR_11"/>
    <property type="match status" value="1"/>
</dbReference>
<dbReference type="InterPro" id="IPR011990">
    <property type="entry name" value="TPR-like_helical_dom_sf"/>
</dbReference>
<evidence type="ECO:0000256" key="4">
    <source>
        <dbReference type="ARBA" id="ARBA00022490"/>
    </source>
</evidence>
<keyword evidence="12" id="KW-1185">Reference proteome</keyword>
<accession>A0A2Z6RAW4</accession>
<gene>
    <name evidence="11" type="ORF">RCL2_001020900</name>
    <name evidence="10" type="ORF">RclHR1_02290017</name>
</gene>
<feature type="repeat" description="TPR" evidence="7">
    <location>
        <begin position="36"/>
        <end position="69"/>
    </location>
</feature>